<proteinExistence type="predicted"/>
<keyword evidence="1" id="KW-0732">Signal</keyword>
<feature type="signal peptide" evidence="1">
    <location>
        <begin position="1"/>
        <end position="22"/>
    </location>
</feature>
<protein>
    <recommendedName>
        <fullName evidence="4">DUF2155 domain-containing protein</fullName>
    </recommendedName>
</protein>
<keyword evidence="3" id="KW-1185">Reference proteome</keyword>
<comment type="caution">
    <text evidence="2">The sequence shown here is derived from an EMBL/GenBank/DDBJ whole genome shotgun (WGS) entry which is preliminary data.</text>
</comment>
<gene>
    <name evidence="2" type="ORF">CDV49_03805</name>
</gene>
<evidence type="ECO:0000256" key="1">
    <source>
        <dbReference type="SAM" id="SignalP"/>
    </source>
</evidence>
<name>A0A212AEX4_9RHOB</name>
<sequence>MTGGRALLVAALLAVSAGSAGAVPVSSATGGMVRWLDKVSGETRDIPLRRGETKTEGRLSITLDECRYPSADPASNAYAHLTIVDSLQTSGPVFAGWMIADSPALSALESSRYDVWILRCTN</sequence>
<organism evidence="2 3">
    <name type="scientific">Haematobacter genomosp. 1</name>
    <dbReference type="NCBI Taxonomy" id="366618"/>
    <lineage>
        <taxon>Bacteria</taxon>
        <taxon>Pseudomonadati</taxon>
        <taxon>Pseudomonadota</taxon>
        <taxon>Alphaproteobacteria</taxon>
        <taxon>Rhodobacterales</taxon>
        <taxon>Paracoccaceae</taxon>
        <taxon>Haematobacter</taxon>
    </lineage>
</organism>
<dbReference type="EMBL" id="NIPW01000006">
    <property type="protein sequence ID" value="OWJ79916.1"/>
    <property type="molecule type" value="Genomic_DNA"/>
</dbReference>
<dbReference type="Proteomes" id="UP000196878">
    <property type="component" value="Unassembled WGS sequence"/>
</dbReference>
<dbReference type="AlphaFoldDB" id="A0A212AEX4"/>
<dbReference type="Pfam" id="PF09923">
    <property type="entry name" value="DUF2155"/>
    <property type="match status" value="1"/>
</dbReference>
<feature type="chain" id="PRO_5012374566" description="DUF2155 domain-containing protein" evidence="1">
    <location>
        <begin position="23"/>
        <end position="122"/>
    </location>
</feature>
<reference evidence="2 3" key="1">
    <citation type="submission" date="2016-12" db="EMBL/GenBank/DDBJ databases">
        <title>Comparison of Traditional DNA-DNA Hybridization with In Silico Genomic Analysis.</title>
        <authorList>
            <person name="Nicholson A.C."/>
            <person name="Humrighouse B.W."/>
            <person name="Graziano J."/>
            <person name="Lasker B."/>
            <person name="Whitney A.M."/>
            <person name="Mcquiston J.R."/>
        </authorList>
    </citation>
    <scope>NUCLEOTIDE SEQUENCE [LARGE SCALE GENOMIC DNA]</scope>
    <source>
        <strain evidence="2 3">H2240</strain>
    </source>
</reference>
<dbReference type="InterPro" id="IPR019225">
    <property type="entry name" value="DUF2155"/>
</dbReference>
<accession>A0A212AEX4</accession>
<evidence type="ECO:0000313" key="3">
    <source>
        <dbReference type="Proteomes" id="UP000196878"/>
    </source>
</evidence>
<evidence type="ECO:0000313" key="2">
    <source>
        <dbReference type="EMBL" id="OWJ79916.1"/>
    </source>
</evidence>
<dbReference type="OrthoDB" id="9810376at2"/>
<evidence type="ECO:0008006" key="4">
    <source>
        <dbReference type="Google" id="ProtNLM"/>
    </source>
</evidence>